<dbReference type="InterPro" id="IPR001647">
    <property type="entry name" value="HTH_TetR"/>
</dbReference>
<evidence type="ECO:0000256" key="5">
    <source>
        <dbReference type="SAM" id="MobiDB-lite"/>
    </source>
</evidence>
<evidence type="ECO:0000256" key="3">
    <source>
        <dbReference type="ARBA" id="ARBA00023163"/>
    </source>
</evidence>
<organism evidence="7 8">
    <name type="scientific">Woeseia oceani</name>
    <dbReference type="NCBI Taxonomy" id="1548547"/>
    <lineage>
        <taxon>Bacteria</taxon>
        <taxon>Pseudomonadati</taxon>
        <taxon>Pseudomonadota</taxon>
        <taxon>Gammaproteobacteria</taxon>
        <taxon>Woeseiales</taxon>
        <taxon>Woeseiaceae</taxon>
        <taxon>Woeseia</taxon>
    </lineage>
</organism>
<feature type="domain" description="HTH tetR-type" evidence="6">
    <location>
        <begin position="18"/>
        <end position="78"/>
    </location>
</feature>
<dbReference type="InterPro" id="IPR009057">
    <property type="entry name" value="Homeodomain-like_sf"/>
</dbReference>
<sequence length="201" mass="22953">MDTASQPIRRRSQEERRTTTQTALLEATVRCLGRLGFAGTSISSVIKEARVSRGALLHHYPAKNELIAHAIHHFYCQRLDRFKAKLLGANTDQLSLEDRLRVLKDDFATWYDTAREIEVAMRTNQEIASLQEQLSAQQHEQMSCEYEQLLPEFAVLENPRDMIGIACYLMRGLASDRDQGNVARRFDACVAMIQGYLDRAH</sequence>
<keyword evidence="1" id="KW-0805">Transcription regulation</keyword>
<dbReference type="InterPro" id="IPR050109">
    <property type="entry name" value="HTH-type_TetR-like_transc_reg"/>
</dbReference>
<evidence type="ECO:0000256" key="2">
    <source>
        <dbReference type="ARBA" id="ARBA00023125"/>
    </source>
</evidence>
<dbReference type="GO" id="GO:0003700">
    <property type="term" value="F:DNA-binding transcription factor activity"/>
    <property type="evidence" value="ECO:0007669"/>
    <property type="project" value="TreeGrafter"/>
</dbReference>
<dbReference type="PANTHER" id="PTHR30055">
    <property type="entry name" value="HTH-TYPE TRANSCRIPTIONAL REGULATOR RUTR"/>
    <property type="match status" value="1"/>
</dbReference>
<dbReference type="Gene3D" id="1.10.357.10">
    <property type="entry name" value="Tetracycline Repressor, domain 2"/>
    <property type="match status" value="1"/>
</dbReference>
<dbReference type="PROSITE" id="PS50977">
    <property type="entry name" value="HTH_TETR_2"/>
    <property type="match status" value="1"/>
</dbReference>
<dbReference type="GO" id="GO:0000976">
    <property type="term" value="F:transcription cis-regulatory region binding"/>
    <property type="evidence" value="ECO:0007669"/>
    <property type="project" value="TreeGrafter"/>
</dbReference>
<dbReference type="STRING" id="1548547.BA177_09250"/>
<dbReference type="EMBL" id="CP016268">
    <property type="protein sequence ID" value="ANO51360.1"/>
    <property type="molecule type" value="Genomic_DNA"/>
</dbReference>
<dbReference type="AlphaFoldDB" id="A0A193LFQ0"/>
<dbReference type="SUPFAM" id="SSF46689">
    <property type="entry name" value="Homeodomain-like"/>
    <property type="match status" value="1"/>
</dbReference>
<proteinExistence type="predicted"/>
<evidence type="ECO:0000313" key="7">
    <source>
        <dbReference type="EMBL" id="ANO51360.1"/>
    </source>
</evidence>
<protein>
    <recommendedName>
        <fullName evidence="6">HTH tetR-type domain-containing protein</fullName>
    </recommendedName>
</protein>
<evidence type="ECO:0000256" key="1">
    <source>
        <dbReference type="ARBA" id="ARBA00023015"/>
    </source>
</evidence>
<keyword evidence="2 4" id="KW-0238">DNA-binding</keyword>
<reference evidence="7 8" key="1">
    <citation type="submission" date="2016-06" db="EMBL/GenBank/DDBJ databases">
        <title>Complete genome sequence of a deep-branching marine Gamma Proteobacterium Woeseia oceani type strain XK5.</title>
        <authorList>
            <person name="Mu D."/>
            <person name="Du Z."/>
        </authorList>
    </citation>
    <scope>NUCLEOTIDE SEQUENCE [LARGE SCALE GENOMIC DNA]</scope>
    <source>
        <strain evidence="7 8">XK5</strain>
    </source>
</reference>
<keyword evidence="3" id="KW-0804">Transcription</keyword>
<accession>A0A193LFQ0</accession>
<evidence type="ECO:0000256" key="4">
    <source>
        <dbReference type="PROSITE-ProRule" id="PRU00335"/>
    </source>
</evidence>
<dbReference type="KEGG" id="woc:BA177_09250"/>
<feature type="DNA-binding region" description="H-T-H motif" evidence="4">
    <location>
        <begin position="41"/>
        <end position="60"/>
    </location>
</feature>
<dbReference type="RefSeq" id="WP_068615628.1">
    <property type="nucleotide sequence ID" value="NZ_CP016268.1"/>
</dbReference>
<evidence type="ECO:0000259" key="6">
    <source>
        <dbReference type="PROSITE" id="PS50977"/>
    </source>
</evidence>
<name>A0A193LFQ0_9GAMM</name>
<gene>
    <name evidence="7" type="ORF">BA177_09250</name>
</gene>
<dbReference type="PANTHER" id="PTHR30055:SF234">
    <property type="entry name" value="HTH-TYPE TRANSCRIPTIONAL REGULATOR BETI"/>
    <property type="match status" value="1"/>
</dbReference>
<keyword evidence="8" id="KW-1185">Reference proteome</keyword>
<dbReference type="OrthoDB" id="5816932at2"/>
<evidence type="ECO:0000313" key="8">
    <source>
        <dbReference type="Proteomes" id="UP000092695"/>
    </source>
</evidence>
<feature type="region of interest" description="Disordered" evidence="5">
    <location>
        <begin position="1"/>
        <end position="20"/>
    </location>
</feature>
<dbReference type="Proteomes" id="UP000092695">
    <property type="component" value="Chromosome"/>
</dbReference>
<dbReference type="Pfam" id="PF00440">
    <property type="entry name" value="TetR_N"/>
    <property type="match status" value="1"/>
</dbReference>